<dbReference type="GO" id="GO:0016020">
    <property type="term" value="C:membrane"/>
    <property type="evidence" value="ECO:0007669"/>
    <property type="project" value="UniProtKB-SubCell"/>
</dbReference>
<dbReference type="GeneID" id="20232377"/>
<dbReference type="Pfam" id="PF04819">
    <property type="entry name" value="DUF716"/>
    <property type="match status" value="1"/>
</dbReference>
<dbReference type="Proteomes" id="UP000030746">
    <property type="component" value="Unassembled WGS sequence"/>
</dbReference>
<dbReference type="OrthoDB" id="551896at2759"/>
<gene>
    <name evidence="7" type="ORF">LOTGIDRAFT_124557</name>
</gene>
<evidence type="ECO:0008006" key="9">
    <source>
        <dbReference type="Google" id="ProtNLM"/>
    </source>
</evidence>
<dbReference type="PANTHER" id="PTHR16007">
    <property type="entry name" value="EPIDIDYMAL MEMBRANE PROTEIN E9-RELATED"/>
    <property type="match status" value="1"/>
</dbReference>
<sequence>MGNFGGHALPGSIFVLISFWHIISLYKRYYRCKRENSKFVSAVWFPCSCLCGKAESWPIEPVMRVILIIIALALEIYTGSKNGVLYMTGNIQHVTMYFFFGLASFIDILVYFQANLPTHLDYAMIFLANGVEFILFRFHLHGRSSLDVLLHTLLLYILVALAVIIVLEMRYRNNLLIAMTCRFVILLQGTWFWQVGSVLYKPMFGKWDQEDHEQIMLIPTYFGVHIGVNLLIILLLGSVISCWSNRKQKQCLNDMYTMKRLINTTIHAQTVVDLNDESGEEDGDEFQKAY</sequence>
<evidence type="ECO:0000313" key="7">
    <source>
        <dbReference type="EMBL" id="ESO89795.1"/>
    </source>
</evidence>
<dbReference type="EMBL" id="KB202544">
    <property type="protein sequence ID" value="ESO89795.1"/>
    <property type="molecule type" value="Genomic_DNA"/>
</dbReference>
<dbReference type="InterPro" id="IPR042127">
    <property type="entry name" value="TMEM45"/>
</dbReference>
<keyword evidence="4 6" id="KW-1133">Transmembrane helix</keyword>
<dbReference type="KEGG" id="lgi:LOTGIDRAFT_124557"/>
<feature type="transmembrane region" description="Helical" evidence="6">
    <location>
        <begin position="6"/>
        <end position="26"/>
    </location>
</feature>
<dbReference type="HOGENOM" id="CLU_059568_0_0_1"/>
<organism evidence="7 8">
    <name type="scientific">Lottia gigantea</name>
    <name type="common">Giant owl limpet</name>
    <dbReference type="NCBI Taxonomy" id="225164"/>
    <lineage>
        <taxon>Eukaryota</taxon>
        <taxon>Metazoa</taxon>
        <taxon>Spiralia</taxon>
        <taxon>Lophotrochozoa</taxon>
        <taxon>Mollusca</taxon>
        <taxon>Gastropoda</taxon>
        <taxon>Patellogastropoda</taxon>
        <taxon>Lottioidea</taxon>
        <taxon>Lottiidae</taxon>
        <taxon>Lottia</taxon>
    </lineage>
</organism>
<evidence type="ECO:0000256" key="5">
    <source>
        <dbReference type="ARBA" id="ARBA00023136"/>
    </source>
</evidence>
<evidence type="ECO:0000256" key="1">
    <source>
        <dbReference type="ARBA" id="ARBA00004141"/>
    </source>
</evidence>
<proteinExistence type="inferred from homology"/>
<evidence type="ECO:0000256" key="2">
    <source>
        <dbReference type="ARBA" id="ARBA00006948"/>
    </source>
</evidence>
<reference evidence="7 8" key="1">
    <citation type="journal article" date="2013" name="Nature">
        <title>Insights into bilaterian evolution from three spiralian genomes.</title>
        <authorList>
            <person name="Simakov O."/>
            <person name="Marletaz F."/>
            <person name="Cho S.J."/>
            <person name="Edsinger-Gonzales E."/>
            <person name="Havlak P."/>
            <person name="Hellsten U."/>
            <person name="Kuo D.H."/>
            <person name="Larsson T."/>
            <person name="Lv J."/>
            <person name="Arendt D."/>
            <person name="Savage R."/>
            <person name="Osoegawa K."/>
            <person name="de Jong P."/>
            <person name="Grimwood J."/>
            <person name="Chapman J.A."/>
            <person name="Shapiro H."/>
            <person name="Aerts A."/>
            <person name="Otillar R.P."/>
            <person name="Terry A.Y."/>
            <person name="Boore J.L."/>
            <person name="Grigoriev I.V."/>
            <person name="Lindberg D.R."/>
            <person name="Seaver E.C."/>
            <person name="Weisblat D.A."/>
            <person name="Putnam N.H."/>
            <person name="Rokhsar D.S."/>
        </authorList>
    </citation>
    <scope>NUCLEOTIDE SEQUENCE [LARGE SCALE GENOMIC DNA]</scope>
</reference>
<keyword evidence="8" id="KW-1185">Reference proteome</keyword>
<protein>
    <recommendedName>
        <fullName evidence="9">Transmembrane protein 45B</fullName>
    </recommendedName>
</protein>
<dbReference type="OMA" id="SWYLSAT"/>
<feature type="transmembrane region" description="Helical" evidence="6">
    <location>
        <begin position="148"/>
        <end position="167"/>
    </location>
</feature>
<evidence type="ECO:0000313" key="8">
    <source>
        <dbReference type="Proteomes" id="UP000030746"/>
    </source>
</evidence>
<keyword evidence="5 6" id="KW-0472">Membrane</keyword>
<dbReference type="PANTHER" id="PTHR16007:SF15">
    <property type="entry name" value="TRANSMEMBRANE PROTEIN 45B"/>
    <property type="match status" value="1"/>
</dbReference>
<evidence type="ECO:0000256" key="3">
    <source>
        <dbReference type="ARBA" id="ARBA00022692"/>
    </source>
</evidence>
<name>V4A478_LOTGI</name>
<comment type="similarity">
    <text evidence="2">Belongs to the TMEM45 family.</text>
</comment>
<dbReference type="RefSeq" id="XP_009059581.1">
    <property type="nucleotide sequence ID" value="XM_009061333.1"/>
</dbReference>
<comment type="subcellular location">
    <subcellularLocation>
        <location evidence="1">Membrane</location>
        <topology evidence="1">Multi-pass membrane protein</topology>
    </subcellularLocation>
</comment>
<feature type="transmembrane region" description="Helical" evidence="6">
    <location>
        <begin position="174"/>
        <end position="195"/>
    </location>
</feature>
<feature type="transmembrane region" description="Helical" evidence="6">
    <location>
        <begin position="91"/>
        <end position="112"/>
    </location>
</feature>
<evidence type="ECO:0000256" key="6">
    <source>
        <dbReference type="SAM" id="Phobius"/>
    </source>
</evidence>
<feature type="transmembrane region" description="Helical" evidence="6">
    <location>
        <begin position="215"/>
        <end position="240"/>
    </location>
</feature>
<evidence type="ECO:0000256" key="4">
    <source>
        <dbReference type="ARBA" id="ARBA00022989"/>
    </source>
</evidence>
<accession>V4A478</accession>
<dbReference type="AlphaFoldDB" id="V4A478"/>
<dbReference type="InterPro" id="IPR006904">
    <property type="entry name" value="DUF716"/>
</dbReference>
<dbReference type="CTD" id="20232377"/>
<keyword evidence="3 6" id="KW-0812">Transmembrane</keyword>